<gene>
    <name evidence="7" type="ORF">FLO80_18705</name>
</gene>
<dbReference type="Pfam" id="PF00392">
    <property type="entry name" value="GntR"/>
    <property type="match status" value="1"/>
</dbReference>
<keyword evidence="2" id="KW-0663">Pyridoxal phosphate</keyword>
<feature type="domain" description="HTH gntR-type" evidence="6">
    <location>
        <begin position="14"/>
        <end position="82"/>
    </location>
</feature>
<dbReference type="GO" id="GO:0008483">
    <property type="term" value="F:transaminase activity"/>
    <property type="evidence" value="ECO:0007669"/>
    <property type="project" value="UniProtKB-KW"/>
</dbReference>
<dbReference type="SUPFAM" id="SSF46785">
    <property type="entry name" value="Winged helix' DNA-binding domain"/>
    <property type="match status" value="1"/>
</dbReference>
<keyword evidence="8" id="KW-1185">Reference proteome</keyword>
<keyword evidence="7" id="KW-0808">Transferase</keyword>
<comment type="caution">
    <text evidence="7">The sequence shown here is derived from an EMBL/GenBank/DDBJ whole genome shotgun (WGS) entry which is preliminary data.</text>
</comment>
<dbReference type="PANTHER" id="PTHR46577">
    <property type="entry name" value="HTH-TYPE TRANSCRIPTIONAL REGULATORY PROTEIN GABR"/>
    <property type="match status" value="1"/>
</dbReference>
<evidence type="ECO:0000256" key="1">
    <source>
        <dbReference type="ARBA" id="ARBA00005384"/>
    </source>
</evidence>
<dbReference type="Pfam" id="PF00155">
    <property type="entry name" value="Aminotran_1_2"/>
    <property type="match status" value="1"/>
</dbReference>
<keyword evidence="7" id="KW-0032">Aminotransferase</keyword>
<dbReference type="Gene3D" id="3.40.640.10">
    <property type="entry name" value="Type I PLP-dependent aspartate aminotransferase-like (Major domain)"/>
    <property type="match status" value="1"/>
</dbReference>
<name>A0A5A9YYI7_9RHOB</name>
<dbReference type="InterPro" id="IPR036388">
    <property type="entry name" value="WH-like_DNA-bd_sf"/>
</dbReference>
<evidence type="ECO:0000313" key="7">
    <source>
        <dbReference type="EMBL" id="KAA0910011.1"/>
    </source>
</evidence>
<dbReference type="CDD" id="cd07377">
    <property type="entry name" value="WHTH_GntR"/>
    <property type="match status" value="1"/>
</dbReference>
<evidence type="ECO:0000256" key="3">
    <source>
        <dbReference type="ARBA" id="ARBA00023015"/>
    </source>
</evidence>
<dbReference type="AlphaFoldDB" id="A0A5A9YYI7"/>
<dbReference type="PANTHER" id="PTHR46577:SF1">
    <property type="entry name" value="HTH-TYPE TRANSCRIPTIONAL REGULATORY PROTEIN GABR"/>
    <property type="match status" value="1"/>
</dbReference>
<dbReference type="EMBL" id="VINQ01000020">
    <property type="protein sequence ID" value="KAA0910011.1"/>
    <property type="molecule type" value="Genomic_DNA"/>
</dbReference>
<comment type="similarity">
    <text evidence="1">In the C-terminal section; belongs to the class-I pyridoxal-phosphate-dependent aminotransferase family.</text>
</comment>
<protein>
    <submittedName>
        <fullName evidence="7">PLP-dependent aminotransferase family protein</fullName>
    </submittedName>
</protein>
<dbReference type="CDD" id="cd00609">
    <property type="entry name" value="AAT_like"/>
    <property type="match status" value="1"/>
</dbReference>
<dbReference type="InterPro" id="IPR051446">
    <property type="entry name" value="HTH_trans_reg/aminotransferase"/>
</dbReference>
<sequence>MVVHRFTLPEHSMLALRDQICDVIGKAIADGGLGQGQALPSCRVLSRQLRVSRSTVFQAYSRMVEMGMIEARDRSGYVVSHQTKTSSFGARSEPDAATHVPILAGRGLPSDLRKIDTPADWSRYKYPFIYSQIDTRTFPIQGWRECMRLALNVNRMPNWAGDASGSDSELLIEQLRQRLLGYRGIRAGADEIIVTAGAQNALYIVGALLGGARGAIAMEDPGYPEARNAFALTGNSLIGIPVDRYGMRVDDIPETCSAVYVTPSHQFPTTVTLVMERRKSLIAMAVRRDMLIIEDDYESERNFMRDERPPIRSLAPSENTVYVGSLSKALSPGLRLGYMVAHPAIIREARAIRRAMMRNPTALLQDAMAHFLALGHQDAHLRSLHRRFRRRWGAMRVALAEHLPGIPVGAGQGGSSFWIAAPPRLDVFQLQARLQTRGVLIDNGGPFFMNPADADGQFRLSFGALPTAAISPGIAIVAQEVRALI</sequence>
<dbReference type="PROSITE" id="PS50949">
    <property type="entry name" value="HTH_GNTR"/>
    <property type="match status" value="1"/>
</dbReference>
<keyword evidence="5" id="KW-0804">Transcription</keyword>
<evidence type="ECO:0000259" key="6">
    <source>
        <dbReference type="PROSITE" id="PS50949"/>
    </source>
</evidence>
<dbReference type="Gene3D" id="1.10.10.10">
    <property type="entry name" value="Winged helix-like DNA-binding domain superfamily/Winged helix DNA-binding domain"/>
    <property type="match status" value="1"/>
</dbReference>
<reference evidence="7 8" key="1">
    <citation type="submission" date="2019-07" db="EMBL/GenBank/DDBJ databases">
        <title>Aquicoccus porphyridii gen. nov., sp. nov., isolated from a small marine red alga, Porphyridium marinum.</title>
        <authorList>
            <person name="Liu L."/>
        </authorList>
    </citation>
    <scope>NUCLEOTIDE SEQUENCE [LARGE SCALE GENOMIC DNA]</scope>
    <source>
        <strain evidence="7 8">L1 8-17</strain>
    </source>
</reference>
<dbReference type="Proteomes" id="UP000325291">
    <property type="component" value="Unassembled WGS sequence"/>
</dbReference>
<dbReference type="GO" id="GO:0003700">
    <property type="term" value="F:DNA-binding transcription factor activity"/>
    <property type="evidence" value="ECO:0007669"/>
    <property type="project" value="InterPro"/>
</dbReference>
<proteinExistence type="inferred from homology"/>
<evidence type="ECO:0000313" key="8">
    <source>
        <dbReference type="Proteomes" id="UP000325291"/>
    </source>
</evidence>
<keyword evidence="3" id="KW-0805">Transcription regulation</keyword>
<evidence type="ECO:0000256" key="2">
    <source>
        <dbReference type="ARBA" id="ARBA00022898"/>
    </source>
</evidence>
<evidence type="ECO:0000256" key="5">
    <source>
        <dbReference type="ARBA" id="ARBA00023163"/>
    </source>
</evidence>
<accession>A0A5A9YYI7</accession>
<evidence type="ECO:0000256" key="4">
    <source>
        <dbReference type="ARBA" id="ARBA00023125"/>
    </source>
</evidence>
<dbReference type="RefSeq" id="WP_111368942.1">
    <property type="nucleotide sequence ID" value="NZ_VINQ01000020.1"/>
</dbReference>
<dbReference type="SUPFAM" id="SSF53383">
    <property type="entry name" value="PLP-dependent transferases"/>
    <property type="match status" value="1"/>
</dbReference>
<dbReference type="InterPro" id="IPR000524">
    <property type="entry name" value="Tscrpt_reg_HTH_GntR"/>
</dbReference>
<dbReference type="SMART" id="SM00345">
    <property type="entry name" value="HTH_GNTR"/>
    <property type="match status" value="1"/>
</dbReference>
<dbReference type="GO" id="GO:0030170">
    <property type="term" value="F:pyridoxal phosphate binding"/>
    <property type="evidence" value="ECO:0007669"/>
    <property type="project" value="InterPro"/>
</dbReference>
<dbReference type="InterPro" id="IPR015421">
    <property type="entry name" value="PyrdxlP-dep_Trfase_major"/>
</dbReference>
<keyword evidence="4" id="KW-0238">DNA-binding</keyword>
<dbReference type="InterPro" id="IPR036390">
    <property type="entry name" value="WH_DNA-bd_sf"/>
</dbReference>
<dbReference type="InterPro" id="IPR004839">
    <property type="entry name" value="Aminotransferase_I/II_large"/>
</dbReference>
<organism evidence="7 8">
    <name type="scientific">Aquicoccus porphyridii</name>
    <dbReference type="NCBI Taxonomy" id="1852029"/>
    <lineage>
        <taxon>Bacteria</taxon>
        <taxon>Pseudomonadati</taxon>
        <taxon>Pseudomonadota</taxon>
        <taxon>Alphaproteobacteria</taxon>
        <taxon>Rhodobacterales</taxon>
        <taxon>Paracoccaceae</taxon>
        <taxon>Aquicoccus</taxon>
    </lineage>
</organism>
<dbReference type="GO" id="GO:0003677">
    <property type="term" value="F:DNA binding"/>
    <property type="evidence" value="ECO:0007669"/>
    <property type="project" value="UniProtKB-KW"/>
</dbReference>
<dbReference type="InterPro" id="IPR015424">
    <property type="entry name" value="PyrdxlP-dep_Trfase"/>
</dbReference>